<dbReference type="PANTHER" id="PTHR43798">
    <property type="entry name" value="MONOACYLGLYCEROL LIPASE"/>
    <property type="match status" value="1"/>
</dbReference>
<dbReference type="Proteomes" id="UP000190750">
    <property type="component" value="Unassembled WGS sequence"/>
</dbReference>
<dbReference type="SUPFAM" id="SSF53474">
    <property type="entry name" value="alpha/beta-Hydrolases"/>
    <property type="match status" value="1"/>
</dbReference>
<dbReference type="InterPro" id="IPR050266">
    <property type="entry name" value="AB_hydrolase_sf"/>
</dbReference>
<evidence type="ECO:0000313" key="3">
    <source>
        <dbReference type="Proteomes" id="UP000190750"/>
    </source>
</evidence>
<sequence length="298" mass="33459">MYAIQNIPRSHFVPIRTLSYHVRLWGQPQPGQTPLVLLHGWMDVGASFQFVVDALAQDHFIIAPDWRGFGLTASNGADSFWYPDYLADLDALLDHFSPNDPVHLVGHSMGANIAMLYAGIRPARVRRLVNLEGFGLPATQPEQATERFTQWLDQLKVPHATQLKTYPSLDAVAARLIKNNPRLSPDKAQWLAGHWSVEATPGHWQILAEAAHKLTNPQLYRVDEVASVHRQITAPTLMVEAEDDGIALFWKGKFTLAEHRQRLQAVPDIRVQVLPDCGHMLHHDQPQAVAALIEAFLR</sequence>
<keyword evidence="2" id="KW-0378">Hydrolase</keyword>
<comment type="caution">
    <text evidence="2">The sequence shown here is derived from an EMBL/GenBank/DDBJ whole genome shotgun (WGS) entry which is preliminary data.</text>
</comment>
<dbReference type="Gene3D" id="3.40.50.1820">
    <property type="entry name" value="alpha/beta hydrolase"/>
    <property type="match status" value="1"/>
</dbReference>
<dbReference type="InterPro" id="IPR029058">
    <property type="entry name" value="AB_hydrolase_fold"/>
</dbReference>
<dbReference type="OrthoDB" id="149912at2"/>
<dbReference type="Pfam" id="PF12697">
    <property type="entry name" value="Abhydrolase_6"/>
    <property type="match status" value="1"/>
</dbReference>
<dbReference type="PRINTS" id="PR00111">
    <property type="entry name" value="ABHYDROLASE"/>
</dbReference>
<keyword evidence="3" id="KW-1185">Reference proteome</keyword>
<evidence type="ECO:0000313" key="2">
    <source>
        <dbReference type="EMBL" id="OOV08447.1"/>
    </source>
</evidence>
<dbReference type="GO" id="GO:0016787">
    <property type="term" value="F:hydrolase activity"/>
    <property type="evidence" value="ECO:0007669"/>
    <property type="project" value="UniProtKB-KW"/>
</dbReference>
<feature type="domain" description="AB hydrolase-1" evidence="1">
    <location>
        <begin position="35"/>
        <end position="291"/>
    </location>
</feature>
<evidence type="ECO:0000259" key="1">
    <source>
        <dbReference type="Pfam" id="PF12697"/>
    </source>
</evidence>
<dbReference type="InterPro" id="IPR000639">
    <property type="entry name" value="Epox_hydrolase-like"/>
</dbReference>
<dbReference type="InterPro" id="IPR000073">
    <property type="entry name" value="AB_hydrolase_1"/>
</dbReference>
<gene>
    <name evidence="2" type="ORF">RF819_18650</name>
</gene>
<dbReference type="STRING" id="28066.RF819_18650"/>
<organism evidence="2 3">
    <name type="scientific">Rhodoferax fermentans</name>
    <dbReference type="NCBI Taxonomy" id="28066"/>
    <lineage>
        <taxon>Bacteria</taxon>
        <taxon>Pseudomonadati</taxon>
        <taxon>Pseudomonadota</taxon>
        <taxon>Betaproteobacteria</taxon>
        <taxon>Burkholderiales</taxon>
        <taxon>Comamonadaceae</taxon>
        <taxon>Rhodoferax</taxon>
    </lineage>
</organism>
<reference evidence="2 3" key="1">
    <citation type="submission" date="2017-01" db="EMBL/GenBank/DDBJ databases">
        <title>Genome sequencing of Rhodoferax fermentans JCM 7819.</title>
        <authorList>
            <person name="Kim Y.J."/>
            <person name="Farh M.E.-A."/>
            <person name="Yang D.-C."/>
        </authorList>
    </citation>
    <scope>NUCLEOTIDE SEQUENCE [LARGE SCALE GENOMIC DNA]</scope>
    <source>
        <strain evidence="2 3">JCM 7819</strain>
    </source>
</reference>
<dbReference type="EMBL" id="MTJN01000002">
    <property type="protein sequence ID" value="OOV08447.1"/>
    <property type="molecule type" value="Genomic_DNA"/>
</dbReference>
<protein>
    <submittedName>
        <fullName evidence="2">Alpha/beta hydrolase</fullName>
    </submittedName>
</protein>
<dbReference type="GO" id="GO:0016020">
    <property type="term" value="C:membrane"/>
    <property type="evidence" value="ECO:0007669"/>
    <property type="project" value="TreeGrafter"/>
</dbReference>
<accession>A0A1T1AWL2</accession>
<dbReference type="RefSeq" id="WP_078366330.1">
    <property type="nucleotide sequence ID" value="NZ_MTJN01000002.1"/>
</dbReference>
<dbReference type="PANTHER" id="PTHR43798:SF33">
    <property type="entry name" value="HYDROLASE, PUTATIVE (AFU_ORTHOLOGUE AFUA_2G14860)-RELATED"/>
    <property type="match status" value="1"/>
</dbReference>
<dbReference type="PRINTS" id="PR00412">
    <property type="entry name" value="EPOXHYDRLASE"/>
</dbReference>
<proteinExistence type="predicted"/>
<dbReference type="AlphaFoldDB" id="A0A1T1AWL2"/>
<name>A0A1T1AWL2_RHOFE</name>